<accession>A0A0F9LAD6</accession>
<dbReference type="InterPro" id="IPR004821">
    <property type="entry name" value="Cyt_trans-like"/>
</dbReference>
<dbReference type="PANTHER" id="PTHR43793">
    <property type="entry name" value="FAD SYNTHASE"/>
    <property type="match status" value="1"/>
</dbReference>
<dbReference type="Pfam" id="PF01467">
    <property type="entry name" value="CTP_transf_like"/>
    <property type="match status" value="1"/>
</dbReference>
<evidence type="ECO:0000256" key="2">
    <source>
        <dbReference type="ARBA" id="ARBA00022695"/>
    </source>
</evidence>
<dbReference type="Gene3D" id="3.40.50.620">
    <property type="entry name" value="HUPs"/>
    <property type="match status" value="1"/>
</dbReference>
<feature type="domain" description="Cytidyltransferase-like" evidence="3">
    <location>
        <begin position="7"/>
        <end position="98"/>
    </location>
</feature>
<dbReference type="InterPro" id="IPR014729">
    <property type="entry name" value="Rossmann-like_a/b/a_fold"/>
</dbReference>
<sequence>MKVVAVSGGFDPPHDNHIAYFEEALTLGDELIVILTRDDQLVTKKGKVWIPYERRKYMLEWMFKGKGKKCTIVENTDSDITSRESLRKYLPDIFAKGGSDWDKDNLAEREVCTELGIQVIFGVGGFEKPRGSSDVKDDEKDSN</sequence>
<dbReference type="SUPFAM" id="SSF52374">
    <property type="entry name" value="Nucleotidylyl transferase"/>
    <property type="match status" value="1"/>
</dbReference>
<keyword evidence="1" id="KW-0808">Transferase</keyword>
<comment type="caution">
    <text evidence="4">The sequence shown here is derived from an EMBL/GenBank/DDBJ whole genome shotgun (WGS) entry which is preliminary data.</text>
</comment>
<dbReference type="NCBIfam" id="TIGR00125">
    <property type="entry name" value="cyt_tran_rel"/>
    <property type="match status" value="1"/>
</dbReference>
<dbReference type="PANTHER" id="PTHR43793:SF1">
    <property type="entry name" value="FAD SYNTHASE"/>
    <property type="match status" value="1"/>
</dbReference>
<dbReference type="InterPro" id="IPR050385">
    <property type="entry name" value="Archaeal_FAD_synthase"/>
</dbReference>
<evidence type="ECO:0000259" key="3">
    <source>
        <dbReference type="Pfam" id="PF01467"/>
    </source>
</evidence>
<organism evidence="4">
    <name type="scientific">marine sediment metagenome</name>
    <dbReference type="NCBI Taxonomy" id="412755"/>
    <lineage>
        <taxon>unclassified sequences</taxon>
        <taxon>metagenomes</taxon>
        <taxon>ecological metagenomes</taxon>
    </lineage>
</organism>
<keyword evidence="2" id="KW-0548">Nucleotidyltransferase</keyword>
<evidence type="ECO:0000313" key="4">
    <source>
        <dbReference type="EMBL" id="KKM84296.1"/>
    </source>
</evidence>
<dbReference type="AlphaFoldDB" id="A0A0F9LAD6"/>
<reference evidence="4" key="1">
    <citation type="journal article" date="2015" name="Nature">
        <title>Complex archaea that bridge the gap between prokaryotes and eukaryotes.</title>
        <authorList>
            <person name="Spang A."/>
            <person name="Saw J.H."/>
            <person name="Jorgensen S.L."/>
            <person name="Zaremba-Niedzwiedzka K."/>
            <person name="Martijn J."/>
            <person name="Lind A.E."/>
            <person name="van Eijk R."/>
            <person name="Schleper C."/>
            <person name="Guy L."/>
            <person name="Ettema T.J."/>
        </authorList>
    </citation>
    <scope>NUCLEOTIDE SEQUENCE</scope>
</reference>
<gene>
    <name evidence="4" type="ORF">LCGC14_1300590</name>
</gene>
<dbReference type="EMBL" id="LAZR01007589">
    <property type="protein sequence ID" value="KKM84296.1"/>
    <property type="molecule type" value="Genomic_DNA"/>
</dbReference>
<dbReference type="GO" id="GO:0016779">
    <property type="term" value="F:nucleotidyltransferase activity"/>
    <property type="evidence" value="ECO:0007669"/>
    <property type="project" value="UniProtKB-KW"/>
</dbReference>
<proteinExistence type="predicted"/>
<evidence type="ECO:0000256" key="1">
    <source>
        <dbReference type="ARBA" id="ARBA00022679"/>
    </source>
</evidence>
<protein>
    <recommendedName>
        <fullName evidence="3">Cytidyltransferase-like domain-containing protein</fullName>
    </recommendedName>
</protein>
<name>A0A0F9LAD6_9ZZZZ</name>